<sequence>MSRPARSRGRRRDAQARHRDDRDHQDEGNVLDGLDVNPGVDGRESTVAVWRSRKKACAGISTRTARPLPSARAAGCNRRRSTLSSRPSSLQRTLSSPAKRRKYGKLPPRRPPASPSSTSSPPSTSSAYAFRTLSKPTPRQPPSPPPSIPPSPPSFFFLSPHFRDRGRVLLREFKAALSSELEGEVVKATRPDSRPVKAKHLDALLSITYQTPASLDPFPPILRKLWAKMREGDARITLKALYVLHRFAANGAVEQSGNFQARLQELSRLVDARAAPSSCPPSAQPSAPPVRFFDPAGMVTEGRKFVNAYADYTLFRAKNFGPGFPEVGEAVGELVGGEEGGEGGREAGTAGGGVAGSNEKLPVPSVMWREGGFDAFVDRLEGLLVRAWKLRVGPGEEVDEVVSACLEAVYFDAQQVLESLGGHLKLRLRQVGSEEEARKMVRVMDIYEEGVEGLNEYVSRHRTLVEGYGIVMAVMEVEGVGELPRVPAIEEVGGGEKKVEGDVGRGGDLRRLSGGEGAGEQGEEPSRRKKGREGRGEKRGKRRREEQKFWSEERGKVGAKEGKGARQGRRRKQH</sequence>
<dbReference type="SMART" id="SM00273">
    <property type="entry name" value="ENTH"/>
    <property type="match status" value="1"/>
</dbReference>
<feature type="compositionally biased region" description="Pro residues" evidence="1">
    <location>
        <begin position="138"/>
        <end position="153"/>
    </location>
</feature>
<feature type="region of interest" description="Disordered" evidence="1">
    <location>
        <begin position="497"/>
        <end position="574"/>
    </location>
</feature>
<feature type="region of interest" description="Disordered" evidence="1">
    <location>
        <begin position="1"/>
        <end position="155"/>
    </location>
</feature>
<feature type="domain" description="ENTH" evidence="2">
    <location>
        <begin position="173"/>
        <end position="320"/>
    </location>
</feature>
<feature type="region of interest" description="Disordered" evidence="1">
    <location>
        <begin position="337"/>
        <end position="356"/>
    </location>
</feature>
<feature type="compositionally biased region" description="Basic and acidic residues" evidence="1">
    <location>
        <begin position="12"/>
        <end position="27"/>
    </location>
</feature>
<evidence type="ECO:0000259" key="2">
    <source>
        <dbReference type="PROSITE" id="PS50942"/>
    </source>
</evidence>
<feature type="compositionally biased region" description="Basic and acidic residues" evidence="1">
    <location>
        <begin position="533"/>
        <end position="564"/>
    </location>
</feature>
<dbReference type="PROSITE" id="PS50942">
    <property type="entry name" value="ENTH"/>
    <property type="match status" value="1"/>
</dbReference>
<dbReference type="EMBL" id="SDOX01000016">
    <property type="protein sequence ID" value="TFJ85279.1"/>
    <property type="molecule type" value="Genomic_DNA"/>
</dbReference>
<accession>A0A4D9D9M3</accession>
<feature type="compositionally biased region" description="Basic residues" evidence="1">
    <location>
        <begin position="1"/>
        <end position="11"/>
    </location>
</feature>
<organism evidence="3 4">
    <name type="scientific">Nannochloropsis salina CCMP1776</name>
    <dbReference type="NCBI Taxonomy" id="1027361"/>
    <lineage>
        <taxon>Eukaryota</taxon>
        <taxon>Sar</taxon>
        <taxon>Stramenopiles</taxon>
        <taxon>Ochrophyta</taxon>
        <taxon>Eustigmatophyceae</taxon>
        <taxon>Eustigmatales</taxon>
        <taxon>Monodopsidaceae</taxon>
        <taxon>Microchloropsis</taxon>
        <taxon>Microchloropsis salina</taxon>
    </lineage>
</organism>
<comment type="caution">
    <text evidence="3">The sequence shown here is derived from an EMBL/GenBank/DDBJ whole genome shotgun (WGS) entry which is preliminary data.</text>
</comment>
<dbReference type="SUPFAM" id="SSF48464">
    <property type="entry name" value="ENTH/VHS domain"/>
    <property type="match status" value="1"/>
</dbReference>
<evidence type="ECO:0000313" key="3">
    <source>
        <dbReference type="EMBL" id="TFJ85279.1"/>
    </source>
</evidence>
<proteinExistence type="predicted"/>
<feature type="compositionally biased region" description="Low complexity" evidence="1">
    <location>
        <begin position="115"/>
        <end position="127"/>
    </location>
</feature>
<dbReference type="AlphaFoldDB" id="A0A4D9D9M3"/>
<protein>
    <recommendedName>
        <fullName evidence="2">ENTH domain-containing protein</fullName>
    </recommendedName>
</protein>
<gene>
    <name evidence="3" type="ORF">NSK_003702</name>
</gene>
<feature type="compositionally biased region" description="Basic residues" evidence="1">
    <location>
        <begin position="98"/>
        <end position="108"/>
    </location>
</feature>
<name>A0A4D9D9M3_9STRA</name>
<dbReference type="InterPro" id="IPR013809">
    <property type="entry name" value="ENTH"/>
</dbReference>
<reference evidence="3 4" key="1">
    <citation type="submission" date="2019-01" db="EMBL/GenBank/DDBJ databases">
        <title>Nuclear Genome Assembly of the Microalgal Biofuel strain Nannochloropsis salina CCMP1776.</title>
        <authorList>
            <person name="Hovde B."/>
        </authorList>
    </citation>
    <scope>NUCLEOTIDE SEQUENCE [LARGE SCALE GENOMIC DNA]</scope>
    <source>
        <strain evidence="3 4">CCMP1776</strain>
    </source>
</reference>
<evidence type="ECO:0000313" key="4">
    <source>
        <dbReference type="Proteomes" id="UP000355283"/>
    </source>
</evidence>
<keyword evidence="4" id="KW-1185">Reference proteome</keyword>
<evidence type="ECO:0000256" key="1">
    <source>
        <dbReference type="SAM" id="MobiDB-lite"/>
    </source>
</evidence>
<feature type="compositionally biased region" description="Low complexity" evidence="1">
    <location>
        <begin position="82"/>
        <end position="97"/>
    </location>
</feature>
<dbReference type="Proteomes" id="UP000355283">
    <property type="component" value="Unassembled WGS sequence"/>
</dbReference>
<dbReference type="InterPro" id="IPR008942">
    <property type="entry name" value="ENTH_VHS"/>
</dbReference>
<dbReference type="OrthoDB" id="44015at2759"/>
<dbReference type="Gene3D" id="1.25.40.90">
    <property type="match status" value="1"/>
</dbReference>
<feature type="compositionally biased region" description="Basic and acidic residues" evidence="1">
    <location>
        <begin position="497"/>
        <end position="513"/>
    </location>
</feature>